<dbReference type="Gene3D" id="3.30.450.20">
    <property type="entry name" value="PAS domain"/>
    <property type="match status" value="1"/>
</dbReference>
<evidence type="ECO:0000259" key="1">
    <source>
        <dbReference type="Pfam" id="PF08447"/>
    </source>
</evidence>
<dbReference type="EMBL" id="SADE01000001">
    <property type="protein sequence ID" value="RVU39058.1"/>
    <property type="molecule type" value="Genomic_DNA"/>
</dbReference>
<dbReference type="InterPro" id="IPR000014">
    <property type="entry name" value="PAS"/>
</dbReference>
<feature type="domain" description="PAS fold-3" evidence="1">
    <location>
        <begin position="34"/>
        <end position="114"/>
    </location>
</feature>
<gene>
    <name evidence="2" type="ORF">EOI86_07315</name>
</gene>
<dbReference type="RefSeq" id="WP_127764430.1">
    <property type="nucleotide sequence ID" value="NZ_SADE01000001.1"/>
</dbReference>
<dbReference type="InterPro" id="IPR013655">
    <property type="entry name" value="PAS_fold_3"/>
</dbReference>
<accession>A0A437QWZ5</accession>
<dbReference type="InterPro" id="IPR035965">
    <property type="entry name" value="PAS-like_dom_sf"/>
</dbReference>
<protein>
    <submittedName>
        <fullName evidence="2">PAS domain S-box protein</fullName>
    </submittedName>
</protein>
<organism evidence="2 3">
    <name type="scientific">Hwanghaeella grinnelliae</name>
    <dbReference type="NCBI Taxonomy" id="2500179"/>
    <lineage>
        <taxon>Bacteria</taxon>
        <taxon>Pseudomonadati</taxon>
        <taxon>Pseudomonadota</taxon>
        <taxon>Alphaproteobacteria</taxon>
        <taxon>Rhodospirillales</taxon>
        <taxon>Rhodospirillaceae</taxon>
        <taxon>Hwanghaeella</taxon>
    </lineage>
</organism>
<proteinExistence type="predicted"/>
<evidence type="ECO:0000313" key="2">
    <source>
        <dbReference type="EMBL" id="RVU39058.1"/>
    </source>
</evidence>
<dbReference type="Pfam" id="PF08447">
    <property type="entry name" value="PAS_3"/>
    <property type="match status" value="1"/>
</dbReference>
<dbReference type="OrthoDB" id="266313at2"/>
<dbReference type="Proteomes" id="UP000287447">
    <property type="component" value="Unassembled WGS sequence"/>
</dbReference>
<dbReference type="CDD" id="cd00130">
    <property type="entry name" value="PAS"/>
    <property type="match status" value="1"/>
</dbReference>
<dbReference type="AlphaFoldDB" id="A0A437QWZ5"/>
<evidence type="ECO:0000313" key="3">
    <source>
        <dbReference type="Proteomes" id="UP000287447"/>
    </source>
</evidence>
<keyword evidence="3" id="KW-1185">Reference proteome</keyword>
<name>A0A437QWZ5_9PROT</name>
<comment type="caution">
    <text evidence="2">The sequence shown here is derived from an EMBL/GenBank/DDBJ whole genome shotgun (WGS) entry which is preliminary data.</text>
</comment>
<dbReference type="SUPFAM" id="SSF55785">
    <property type="entry name" value="PYP-like sensor domain (PAS domain)"/>
    <property type="match status" value="1"/>
</dbReference>
<sequence>MSIEKSNSLTGHERKMRPDQIIVTKTDLSGKIRYGNRTFFEFSDYSGDECIGKQHNLIRHPDMPRTVFDLLWKTIAAGNEIFAYVNNRSKNGDNYWVLAHVTPSRDSAGSIIGYHSNRRAPNRDALNEHIIPLYQRLLKAEQAASSPKAALADGAAIVDSILRERSMSFNQFMFFLGV</sequence>
<reference evidence="3" key="1">
    <citation type="submission" date="2019-01" db="EMBL/GenBank/DDBJ databases">
        <title>Gri0909 isolated from a small marine red alga.</title>
        <authorList>
            <person name="Kim J."/>
            <person name="Jeong S.E."/>
            <person name="Jeon C.O."/>
        </authorList>
    </citation>
    <scope>NUCLEOTIDE SEQUENCE [LARGE SCALE GENOMIC DNA]</scope>
    <source>
        <strain evidence="3">Gri0909</strain>
    </source>
</reference>
<dbReference type="NCBIfam" id="TIGR00229">
    <property type="entry name" value="sensory_box"/>
    <property type="match status" value="1"/>
</dbReference>